<dbReference type="GO" id="GO:0004053">
    <property type="term" value="F:arginase activity"/>
    <property type="evidence" value="ECO:0007669"/>
    <property type="project" value="TreeGrafter"/>
</dbReference>
<keyword evidence="1" id="KW-0479">Metal-binding</keyword>
<comment type="similarity">
    <text evidence="4">Belongs to the arginase family.</text>
</comment>
<evidence type="ECO:0000256" key="3">
    <source>
        <dbReference type="ARBA" id="ARBA00023211"/>
    </source>
</evidence>
<keyword evidence="6" id="KW-1185">Reference proteome</keyword>
<sequence length="276" mass="29586">MSFQIICSQGRVGDRSDRMLEGAKLTAEKLAQKYETTPNYIGKRSPAKNDDWSVALPEAGKTLDQLQSELSRCLSNSNVPVIFASNTCSASLATLPVVASSYPDVKVLWIDAHSDFNTPETTESGYLGGMVLAATCGLWDSGYGVGVNAKNVALIGVHDIDAEEFSNVNSAGVLHIPPAELTPDSVVNFIGDSKVWIHVDWDVMDPGQISADFKVEGGLKFAQLLELFKSLPSAQVMGLELAEFCADSHLSAANSEGLDLISQAVDSLFKQNKDSL</sequence>
<evidence type="ECO:0000256" key="4">
    <source>
        <dbReference type="PROSITE-ProRule" id="PRU00742"/>
    </source>
</evidence>
<dbReference type="CDD" id="cd09999">
    <property type="entry name" value="Arginase-like_1"/>
    <property type="match status" value="1"/>
</dbReference>
<dbReference type="PANTHER" id="PTHR43782">
    <property type="entry name" value="ARGINASE"/>
    <property type="match status" value="1"/>
</dbReference>
<evidence type="ECO:0000313" key="6">
    <source>
        <dbReference type="Proteomes" id="UP001441914"/>
    </source>
</evidence>
<organism evidence="5 6">
    <name type="scientific">Vibrio cyclitrophicus ZF270</name>
    <dbReference type="NCBI Taxonomy" id="1136176"/>
    <lineage>
        <taxon>Bacteria</taxon>
        <taxon>Pseudomonadati</taxon>
        <taxon>Pseudomonadota</taxon>
        <taxon>Gammaproteobacteria</taxon>
        <taxon>Vibrionales</taxon>
        <taxon>Vibrionaceae</taxon>
        <taxon>Vibrio</taxon>
    </lineage>
</organism>
<protein>
    <submittedName>
        <fullName evidence="5">Arginase family protein</fullName>
    </submittedName>
</protein>
<dbReference type="InterPro" id="IPR006035">
    <property type="entry name" value="Ureohydrolase"/>
</dbReference>
<dbReference type="GO" id="GO:0005829">
    <property type="term" value="C:cytosol"/>
    <property type="evidence" value="ECO:0007669"/>
    <property type="project" value="TreeGrafter"/>
</dbReference>
<reference evidence="5 6" key="1">
    <citation type="journal article" date="2024" name="Elife">
        <title>Polysaccharide breakdown products drive degradation-dispersal cycles of foraging bacteria through changes in metabolism and motility.</title>
        <authorList>
            <person name="Stubbusch A.K."/>
            <person name="Keegstra J.M."/>
            <person name="Schwartzman J."/>
            <person name="Pontrelli S."/>
            <person name="Clerc E.E."/>
            <person name="Stocker R."/>
            <person name="Magnabosco C."/>
            <person name="Schubert O.T."/>
            <person name="Ackermann M."/>
            <person name="D'Souza G.G."/>
        </authorList>
    </citation>
    <scope>NUCLEOTIDE SEQUENCE [LARGE SCALE GENOMIC DNA]</scope>
    <source>
        <strain evidence="5 6">ZF270</strain>
    </source>
</reference>
<dbReference type="InterPro" id="IPR023696">
    <property type="entry name" value="Ureohydrolase_dom_sf"/>
</dbReference>
<dbReference type="EMBL" id="CP135176">
    <property type="protein sequence ID" value="WZS84517.1"/>
    <property type="molecule type" value="Genomic_DNA"/>
</dbReference>
<dbReference type="Pfam" id="PF00491">
    <property type="entry name" value="Arginase"/>
    <property type="match status" value="1"/>
</dbReference>
<dbReference type="RefSeq" id="WP_029203747.1">
    <property type="nucleotide sequence ID" value="NZ_AIDR02000018.1"/>
</dbReference>
<dbReference type="PANTHER" id="PTHR43782:SF3">
    <property type="entry name" value="ARGINASE"/>
    <property type="match status" value="1"/>
</dbReference>
<dbReference type="GO" id="GO:0030145">
    <property type="term" value="F:manganese ion binding"/>
    <property type="evidence" value="ECO:0007669"/>
    <property type="project" value="TreeGrafter"/>
</dbReference>
<evidence type="ECO:0000256" key="2">
    <source>
        <dbReference type="ARBA" id="ARBA00022801"/>
    </source>
</evidence>
<dbReference type="Proteomes" id="UP001441914">
    <property type="component" value="Chromosome 1"/>
</dbReference>
<dbReference type="Gene3D" id="3.40.800.10">
    <property type="entry name" value="Ureohydrolase domain"/>
    <property type="match status" value="1"/>
</dbReference>
<evidence type="ECO:0000313" key="5">
    <source>
        <dbReference type="EMBL" id="WZS84517.1"/>
    </source>
</evidence>
<dbReference type="AlphaFoldDB" id="A0AAN0LJL8"/>
<keyword evidence="3" id="KW-0464">Manganese</keyword>
<dbReference type="PROSITE" id="PS51409">
    <property type="entry name" value="ARGINASE_2"/>
    <property type="match status" value="1"/>
</dbReference>
<evidence type="ECO:0000256" key="1">
    <source>
        <dbReference type="ARBA" id="ARBA00022723"/>
    </source>
</evidence>
<gene>
    <name evidence="5" type="ORF">QYQ95_08365</name>
</gene>
<keyword evidence="2" id="KW-0378">Hydrolase</keyword>
<proteinExistence type="inferred from homology"/>
<dbReference type="SUPFAM" id="SSF52768">
    <property type="entry name" value="Arginase/deacetylase"/>
    <property type="match status" value="1"/>
</dbReference>
<name>A0AAN0LJL8_9VIBR</name>
<accession>A0AAN0LJL8</accession>